<evidence type="ECO:0000313" key="2">
    <source>
        <dbReference type="EMBL" id="KAL1529255.1"/>
    </source>
</evidence>
<gene>
    <name evidence="2" type="ORF">AB1Y20_000209</name>
</gene>
<evidence type="ECO:0000313" key="3">
    <source>
        <dbReference type="Proteomes" id="UP001515480"/>
    </source>
</evidence>
<evidence type="ECO:0000256" key="1">
    <source>
        <dbReference type="SAM" id="SignalP"/>
    </source>
</evidence>
<comment type="caution">
    <text evidence="2">The sequence shown here is derived from an EMBL/GenBank/DDBJ whole genome shotgun (WGS) entry which is preliminary data.</text>
</comment>
<reference evidence="2 3" key="1">
    <citation type="journal article" date="2024" name="Science">
        <title>Giant polyketide synthase enzymes in the biosynthesis of giant marine polyether toxins.</title>
        <authorList>
            <person name="Fallon T.R."/>
            <person name="Shende V.V."/>
            <person name="Wierzbicki I.H."/>
            <person name="Pendleton A.L."/>
            <person name="Watervoot N.F."/>
            <person name="Auber R.P."/>
            <person name="Gonzalez D.J."/>
            <person name="Wisecaver J.H."/>
            <person name="Moore B.S."/>
        </authorList>
    </citation>
    <scope>NUCLEOTIDE SEQUENCE [LARGE SCALE GENOMIC DNA]</scope>
    <source>
        <strain evidence="2 3">12B1</strain>
    </source>
</reference>
<proteinExistence type="predicted"/>
<feature type="chain" id="PRO_5044263694" description="Amine oxidase" evidence="1">
    <location>
        <begin position="22"/>
        <end position="505"/>
    </location>
</feature>
<keyword evidence="3" id="KW-1185">Reference proteome</keyword>
<protein>
    <recommendedName>
        <fullName evidence="4">Amine oxidase</fullName>
    </recommendedName>
</protein>
<accession>A0AB34K9B1</accession>
<dbReference type="AlphaFoldDB" id="A0AB34K9B1"/>
<evidence type="ECO:0008006" key="4">
    <source>
        <dbReference type="Google" id="ProtNLM"/>
    </source>
</evidence>
<keyword evidence="1" id="KW-0732">Signal</keyword>
<name>A0AB34K9B1_PRYPA</name>
<dbReference type="Proteomes" id="UP001515480">
    <property type="component" value="Unassembled WGS sequence"/>
</dbReference>
<organism evidence="2 3">
    <name type="scientific">Prymnesium parvum</name>
    <name type="common">Toxic golden alga</name>
    <dbReference type="NCBI Taxonomy" id="97485"/>
    <lineage>
        <taxon>Eukaryota</taxon>
        <taxon>Haptista</taxon>
        <taxon>Haptophyta</taxon>
        <taxon>Prymnesiophyceae</taxon>
        <taxon>Prymnesiales</taxon>
        <taxon>Prymnesiaceae</taxon>
        <taxon>Prymnesium</taxon>
    </lineage>
</organism>
<dbReference type="EMBL" id="JBGBPQ010000001">
    <property type="protein sequence ID" value="KAL1529255.1"/>
    <property type="molecule type" value="Genomic_DNA"/>
</dbReference>
<sequence>MRPHSLLLLGAALLEASPLRAGHDHVLLAPTLLNETSVRATFHSFIIRWWFAAVVNQGPLFTQLAEAEAIVAKASRTRALARERWLTAVQQASSDEEPLKAAYLVAQAAVDGASADSLATFEDICHTVGAVPLDEAGTPLWRDYVISNAVPHVEANVLNPALLPAALVDVNGSAAVFLAAMRYQLDTSVPWWPGSDLVTSLSDSRVALSWLQLREDQLEPHGGVSYISSESLFPDAPFDCLQTCSEGTKKMCFGLEDPRLLSLHGVPYLLVHTRHHLTSDSVPCNVSREEGLRPYVVPLRRASSGAVEPATGRVVALRSPFKVSPFEKNWVLFECGAVRVCAVYQVYPSHVVVHVDPYSGVVAPLANSTSSALFDQIMSAPPFHGGAGAVRMEGSGGSAPYFLSAAHSKSRYLKIIDHDINVYGFHLYKFRATFPYDVFAVAKLPLPLNSSLTPWGFDVAFVTSLVLHNNSGEQHLLISYGCGDRESRVFDLPLRHIDAFDFVYA</sequence>
<feature type="signal peptide" evidence="1">
    <location>
        <begin position="1"/>
        <end position="21"/>
    </location>
</feature>